<dbReference type="Pfam" id="PF20149">
    <property type="entry name" value="DUF6532"/>
    <property type="match status" value="1"/>
</dbReference>
<evidence type="ECO:0000313" key="3">
    <source>
        <dbReference type="EMBL" id="KZO99747.1"/>
    </source>
</evidence>
<evidence type="ECO:0000256" key="1">
    <source>
        <dbReference type="SAM" id="MobiDB-lite"/>
    </source>
</evidence>
<feature type="domain" description="DUF6532" evidence="2">
    <location>
        <begin position="334"/>
        <end position="532"/>
    </location>
</feature>
<dbReference type="EMBL" id="KV417271">
    <property type="protein sequence ID" value="KZO99747.1"/>
    <property type="molecule type" value="Genomic_DNA"/>
</dbReference>
<proteinExistence type="predicted"/>
<feature type="region of interest" description="Disordered" evidence="1">
    <location>
        <begin position="221"/>
        <end position="317"/>
    </location>
</feature>
<feature type="compositionally biased region" description="Acidic residues" evidence="1">
    <location>
        <begin position="262"/>
        <end position="271"/>
    </location>
</feature>
<dbReference type="AlphaFoldDB" id="A0A167QGV5"/>
<dbReference type="InterPro" id="IPR045341">
    <property type="entry name" value="DUF6532"/>
</dbReference>
<feature type="region of interest" description="Disordered" evidence="1">
    <location>
        <begin position="87"/>
        <end position="143"/>
    </location>
</feature>
<dbReference type="Proteomes" id="UP000076738">
    <property type="component" value="Unassembled WGS sequence"/>
</dbReference>
<feature type="compositionally biased region" description="Polar residues" evidence="1">
    <location>
        <begin position="276"/>
        <end position="287"/>
    </location>
</feature>
<reference evidence="3 4" key="1">
    <citation type="journal article" date="2016" name="Mol. Biol. Evol.">
        <title>Comparative Genomics of Early-Diverging Mushroom-Forming Fungi Provides Insights into the Origins of Lignocellulose Decay Capabilities.</title>
        <authorList>
            <person name="Nagy L.G."/>
            <person name="Riley R."/>
            <person name="Tritt A."/>
            <person name="Adam C."/>
            <person name="Daum C."/>
            <person name="Floudas D."/>
            <person name="Sun H."/>
            <person name="Yadav J.S."/>
            <person name="Pangilinan J."/>
            <person name="Larsson K.H."/>
            <person name="Matsuura K."/>
            <person name="Barry K."/>
            <person name="Labutti K."/>
            <person name="Kuo R."/>
            <person name="Ohm R.A."/>
            <person name="Bhattacharya S.S."/>
            <person name="Shirouzu T."/>
            <person name="Yoshinaga Y."/>
            <person name="Martin F.M."/>
            <person name="Grigoriev I.V."/>
            <person name="Hibbett D.S."/>
        </authorList>
    </citation>
    <scope>NUCLEOTIDE SEQUENCE [LARGE SCALE GENOMIC DNA]</scope>
    <source>
        <strain evidence="3 4">TUFC12733</strain>
    </source>
</reference>
<evidence type="ECO:0000313" key="4">
    <source>
        <dbReference type="Proteomes" id="UP000076738"/>
    </source>
</evidence>
<feature type="compositionally biased region" description="Polar residues" evidence="1">
    <location>
        <begin position="104"/>
        <end position="138"/>
    </location>
</feature>
<gene>
    <name evidence="3" type="ORF">CALVIDRAFT_561076</name>
</gene>
<accession>A0A167QGV5</accession>
<keyword evidence="4" id="KW-1185">Reference proteome</keyword>
<organism evidence="3 4">
    <name type="scientific">Calocera viscosa (strain TUFC12733)</name>
    <dbReference type="NCBI Taxonomy" id="1330018"/>
    <lineage>
        <taxon>Eukaryota</taxon>
        <taxon>Fungi</taxon>
        <taxon>Dikarya</taxon>
        <taxon>Basidiomycota</taxon>
        <taxon>Agaricomycotina</taxon>
        <taxon>Dacrymycetes</taxon>
        <taxon>Dacrymycetales</taxon>
        <taxon>Dacrymycetaceae</taxon>
        <taxon>Calocera</taxon>
    </lineage>
</organism>
<evidence type="ECO:0000259" key="2">
    <source>
        <dbReference type="Pfam" id="PF20149"/>
    </source>
</evidence>
<feature type="compositionally biased region" description="Polar residues" evidence="1">
    <location>
        <begin position="8"/>
        <end position="20"/>
    </location>
</feature>
<feature type="region of interest" description="Disordered" evidence="1">
    <location>
        <begin position="1"/>
        <end position="20"/>
    </location>
</feature>
<sequence length="582" mass="65494">MSAPILDYNTSQDWNETRSQTYDAPVHDRAFGEHLHSRSRTQLPPLGQGGDAELAGAFASSIQDSFGHESDYDEILALTPTELDRLGWSTKKAPSNDVEKTPESGGQQNQSPPQALPSRDTSYQEDPTSPRPSQTSATYAEDPALEQKKDYLWRHDVLPEIRVLRKGFWQAESRQPEAEDPSVREFGDDIDFGGKSIVQGFYDGLNISAVRIKDIPARTEGQVLKGKKTRGTQARKRAHGKIKNLKSRPNKKIKRRGRELPSDDNSDDTDLEAAHSTISRRSSTAQLTAEDGSGSEAEERDDALSESHMRTPRKHPAHTMQAYSEAMALRIDVAKGYFKLFLAQLEPFPFREKRREMILKAIAASNEKRKTEDPEIDLVLYPFIFYAVEDAGPWLRSKIREKAKKLVRGYWRDVFSGDEQQIKQAVQRLLKNGNFLQKDFNATDPLSKPMYAFKNPVIAYIISTVFVAESGGSGDALTHPDLFDTAAPTTIALVAAYMHHALEHYIDGIEDAFQGSVELDGANYKTYLDLLGQYKTSRALKYFDMQQELREICESEATLHQADAVMKRRIMVNSPTMPFNSQ</sequence>
<feature type="compositionally biased region" description="Basic residues" evidence="1">
    <location>
        <begin position="225"/>
        <end position="257"/>
    </location>
</feature>
<dbReference type="OrthoDB" id="10630011at2759"/>
<protein>
    <recommendedName>
        <fullName evidence="2">DUF6532 domain-containing protein</fullName>
    </recommendedName>
</protein>
<name>A0A167QGV5_CALVF</name>